<dbReference type="Proteomes" id="UP000320672">
    <property type="component" value="Chromosome"/>
</dbReference>
<gene>
    <name evidence="3" type="ORF">FF011L_29320</name>
</gene>
<dbReference type="RefSeq" id="WP_145352182.1">
    <property type="nucleotide sequence ID" value="NZ_CP036262.1"/>
</dbReference>
<name>A0A517MGZ6_9BACT</name>
<dbReference type="KEGG" id="rml:FF011L_29320"/>
<organism evidence="3 4">
    <name type="scientific">Roseimaritima multifibrata</name>
    <dbReference type="NCBI Taxonomy" id="1930274"/>
    <lineage>
        <taxon>Bacteria</taxon>
        <taxon>Pseudomonadati</taxon>
        <taxon>Planctomycetota</taxon>
        <taxon>Planctomycetia</taxon>
        <taxon>Pirellulales</taxon>
        <taxon>Pirellulaceae</taxon>
        <taxon>Roseimaritima</taxon>
    </lineage>
</organism>
<feature type="compositionally biased region" description="Polar residues" evidence="1">
    <location>
        <begin position="7"/>
        <end position="18"/>
    </location>
</feature>
<evidence type="ECO:0000256" key="2">
    <source>
        <dbReference type="SAM" id="Phobius"/>
    </source>
</evidence>
<keyword evidence="2" id="KW-1133">Transmembrane helix</keyword>
<keyword evidence="4" id="KW-1185">Reference proteome</keyword>
<dbReference type="OrthoDB" id="287862at2"/>
<feature type="transmembrane region" description="Helical" evidence="2">
    <location>
        <begin position="118"/>
        <end position="138"/>
    </location>
</feature>
<proteinExistence type="predicted"/>
<keyword evidence="2" id="KW-0472">Membrane</keyword>
<sequence>MNRKPETTLTDNQPSQPEWTDEAWTKVKSAIVEKWPHLDERDVESVPCDVYQIEDFLAEFTNASADEIQSVVREFAPSPSVFRRASHLGEQVGDQVGPPVHSAIERVQYEVDEHRGTVGGVIFVTGLALGVLAATAFFKSRPQPSPMESYLPHRWRA</sequence>
<dbReference type="AlphaFoldDB" id="A0A517MGZ6"/>
<evidence type="ECO:0000313" key="4">
    <source>
        <dbReference type="Proteomes" id="UP000320672"/>
    </source>
</evidence>
<dbReference type="EMBL" id="CP036262">
    <property type="protein sequence ID" value="QDS94154.1"/>
    <property type="molecule type" value="Genomic_DNA"/>
</dbReference>
<protein>
    <submittedName>
        <fullName evidence="3">Uncharacterized protein</fullName>
    </submittedName>
</protein>
<keyword evidence="2" id="KW-0812">Transmembrane</keyword>
<evidence type="ECO:0000313" key="3">
    <source>
        <dbReference type="EMBL" id="QDS94154.1"/>
    </source>
</evidence>
<accession>A0A517MGZ6</accession>
<evidence type="ECO:0000256" key="1">
    <source>
        <dbReference type="SAM" id="MobiDB-lite"/>
    </source>
</evidence>
<feature type="region of interest" description="Disordered" evidence="1">
    <location>
        <begin position="1"/>
        <end position="22"/>
    </location>
</feature>
<reference evidence="3 4" key="1">
    <citation type="submission" date="2019-02" db="EMBL/GenBank/DDBJ databases">
        <title>Deep-cultivation of Planctomycetes and their phenomic and genomic characterization uncovers novel biology.</title>
        <authorList>
            <person name="Wiegand S."/>
            <person name="Jogler M."/>
            <person name="Boedeker C."/>
            <person name="Pinto D."/>
            <person name="Vollmers J."/>
            <person name="Rivas-Marin E."/>
            <person name="Kohn T."/>
            <person name="Peeters S.H."/>
            <person name="Heuer A."/>
            <person name="Rast P."/>
            <person name="Oberbeckmann S."/>
            <person name="Bunk B."/>
            <person name="Jeske O."/>
            <person name="Meyerdierks A."/>
            <person name="Storesund J.E."/>
            <person name="Kallscheuer N."/>
            <person name="Luecker S."/>
            <person name="Lage O.M."/>
            <person name="Pohl T."/>
            <person name="Merkel B.J."/>
            <person name="Hornburger P."/>
            <person name="Mueller R.-W."/>
            <person name="Bruemmer F."/>
            <person name="Labrenz M."/>
            <person name="Spormann A.M."/>
            <person name="Op den Camp H."/>
            <person name="Overmann J."/>
            <person name="Amann R."/>
            <person name="Jetten M.S.M."/>
            <person name="Mascher T."/>
            <person name="Medema M.H."/>
            <person name="Devos D.P."/>
            <person name="Kaster A.-K."/>
            <person name="Ovreas L."/>
            <person name="Rohde M."/>
            <person name="Galperin M.Y."/>
            <person name="Jogler C."/>
        </authorList>
    </citation>
    <scope>NUCLEOTIDE SEQUENCE [LARGE SCALE GENOMIC DNA]</scope>
    <source>
        <strain evidence="3 4">FF011L</strain>
    </source>
</reference>